<comment type="function">
    <text evidence="1">Forms the portal vertex of the capsid. This portal plays critical roles in head assembly, genome packaging, neck/tail attachment, and genome ejection. The portal protein multimerizes as a single ring-shaped homododecamer arranged around a central channel.</text>
</comment>
<keyword evidence="7" id="KW-0118">Viral capsid assembly</keyword>
<accession>A0A6J5SIM5</accession>
<evidence type="ECO:0000256" key="4">
    <source>
        <dbReference type="ARBA" id="ARBA00022595"/>
    </source>
</evidence>
<dbReference type="GO" id="GO:0044423">
    <property type="term" value="C:virion component"/>
    <property type="evidence" value="ECO:0007669"/>
    <property type="project" value="UniProtKB-KW"/>
</dbReference>
<keyword evidence="3" id="KW-1244">Viral short tail ejection system</keyword>
<keyword evidence="5" id="KW-1188">Viral release from host cell</keyword>
<keyword evidence="9" id="KW-0231">Viral genome packaging</keyword>
<keyword evidence="4" id="KW-1162">Viral penetration into host cytoplasm</keyword>
<evidence type="ECO:0000256" key="10">
    <source>
        <dbReference type="ARBA" id="ARBA00023296"/>
    </source>
</evidence>
<dbReference type="Pfam" id="PF12236">
    <property type="entry name" value="Head-tail_con"/>
    <property type="match status" value="2"/>
</dbReference>
<evidence type="ECO:0000256" key="6">
    <source>
        <dbReference type="ARBA" id="ARBA00022844"/>
    </source>
</evidence>
<evidence type="ECO:0000256" key="3">
    <source>
        <dbReference type="ARBA" id="ARBA00022470"/>
    </source>
</evidence>
<evidence type="ECO:0000256" key="7">
    <source>
        <dbReference type="ARBA" id="ARBA00022950"/>
    </source>
</evidence>
<evidence type="ECO:0000256" key="1">
    <source>
        <dbReference type="ARBA" id="ARBA00003421"/>
    </source>
</evidence>
<dbReference type="EMBL" id="LR797397">
    <property type="protein sequence ID" value="CAB4213427.1"/>
    <property type="molecule type" value="Genomic_DNA"/>
</dbReference>
<evidence type="ECO:0000256" key="9">
    <source>
        <dbReference type="ARBA" id="ARBA00023219"/>
    </source>
</evidence>
<organism evidence="11">
    <name type="scientific">uncultured Caudovirales phage</name>
    <dbReference type="NCBI Taxonomy" id="2100421"/>
    <lineage>
        <taxon>Viruses</taxon>
        <taxon>Duplodnaviria</taxon>
        <taxon>Heunggongvirae</taxon>
        <taxon>Uroviricota</taxon>
        <taxon>Caudoviricetes</taxon>
        <taxon>Peduoviridae</taxon>
        <taxon>Maltschvirus</taxon>
        <taxon>Maltschvirus maltsch</taxon>
    </lineage>
</organism>
<dbReference type="GO" id="GO:0099002">
    <property type="term" value="P:symbiont genome ejection through host cell envelope, short tail mechanism"/>
    <property type="evidence" value="ECO:0007669"/>
    <property type="project" value="UniProtKB-KW"/>
</dbReference>
<keyword evidence="10" id="KW-1160">Virus entry into host cell</keyword>
<reference evidence="11" key="1">
    <citation type="submission" date="2020-05" db="EMBL/GenBank/DDBJ databases">
        <authorList>
            <person name="Chiriac C."/>
            <person name="Salcher M."/>
            <person name="Ghai R."/>
            <person name="Kavagutti S V."/>
        </authorList>
    </citation>
    <scope>NUCLEOTIDE SEQUENCE</scope>
</reference>
<evidence type="ECO:0000256" key="2">
    <source>
        <dbReference type="ARBA" id="ARBA00004328"/>
    </source>
</evidence>
<name>A0A6J5SIM5_9CAUD</name>
<gene>
    <name evidence="11" type="ORF">UFOVP1451_38</name>
</gene>
<keyword evidence="8" id="KW-1171">Viral genome ejection through host cell envelope</keyword>
<evidence type="ECO:0000313" key="11">
    <source>
        <dbReference type="EMBL" id="CAB4213427.1"/>
    </source>
</evidence>
<comment type="subcellular location">
    <subcellularLocation>
        <location evidence="2">Virion</location>
    </subcellularLocation>
</comment>
<protein>
    <submittedName>
        <fullName evidence="11">Head-to-tail connector protein, podovirus-type</fullName>
    </submittedName>
</protein>
<evidence type="ECO:0000256" key="8">
    <source>
        <dbReference type="ARBA" id="ARBA00023009"/>
    </source>
</evidence>
<sequence>MAQKKLTAADLLGRTQQIKSNRSNFETLWQQCATYLLPRKSDIIETKAKGQSQMAKVFESSPIADAQELSILLHGILTNPTSKWFGIETVDPDLNAKTNVSKWLSEARDIMFSKMYHPKARLTEALQEWYLDQVVFGAAGLQTDSAKESDLVYMARNVKNLYVAENEFGLVDMVILTFKMTARAAVEKWGDALSEKIRESAEKKPFEEFDFEWHTFPRKDRDKEKLTPENLPIASIFVDCKHKAIIQEGGAYTPPIAVGRWEVTEGEVYGRSQGMIALPDVLQLNQMSRDVMRATEKFLKPPLQVVHDMVLGRINLSAGALNMLKVNPITGGKGIEPIATVGNIPVSLEMIQRKEANIQRTFFLDRTKTLADPRATLGQVQLVEMQKLRIMAPMLGRLLSEGLESMLSRTFDILFRKSFNIIAKDAEGNNTFELLADAVFPEMPDELKAGPALRITYQSPVTQAQQQSELSSINTWLADIMAVVGVYPQAADLVDIDQVVRKKFRILGLDPKLINDDERVKQIRDQKLEAQQAAQSKEDAAAFVDSASTAKKAGLGQ</sequence>
<proteinExistence type="predicted"/>
<keyword evidence="6" id="KW-0946">Virion</keyword>
<evidence type="ECO:0000256" key="5">
    <source>
        <dbReference type="ARBA" id="ARBA00022612"/>
    </source>
</evidence>
<dbReference type="InterPro" id="IPR020991">
    <property type="entry name" value="Connector_podovirus"/>
</dbReference>